<accession>A0A9D3SH28</accession>
<protein>
    <submittedName>
        <fullName evidence="2">Uncharacterized protein</fullName>
    </submittedName>
</protein>
<gene>
    <name evidence="2" type="ORF">KOW79_013317</name>
</gene>
<evidence type="ECO:0000256" key="1">
    <source>
        <dbReference type="SAM" id="MobiDB-lite"/>
    </source>
</evidence>
<evidence type="ECO:0000313" key="3">
    <source>
        <dbReference type="Proteomes" id="UP000824219"/>
    </source>
</evidence>
<feature type="compositionally biased region" description="Low complexity" evidence="1">
    <location>
        <begin position="98"/>
        <end position="115"/>
    </location>
</feature>
<reference evidence="2 3" key="1">
    <citation type="submission" date="2021-06" db="EMBL/GenBank/DDBJ databases">
        <title>Chromosome-level genome assembly of the red-tail catfish (Hemibagrus wyckioides).</title>
        <authorList>
            <person name="Shao F."/>
        </authorList>
    </citation>
    <scope>NUCLEOTIDE SEQUENCE [LARGE SCALE GENOMIC DNA]</scope>
    <source>
        <strain evidence="2">EC202008001</strain>
        <tissue evidence="2">Blood</tissue>
    </source>
</reference>
<dbReference type="AlphaFoldDB" id="A0A9D3SH28"/>
<feature type="region of interest" description="Disordered" evidence="1">
    <location>
        <begin position="60"/>
        <end position="120"/>
    </location>
</feature>
<name>A0A9D3SH28_9TELE</name>
<organism evidence="2 3">
    <name type="scientific">Hemibagrus wyckioides</name>
    <dbReference type="NCBI Taxonomy" id="337641"/>
    <lineage>
        <taxon>Eukaryota</taxon>
        <taxon>Metazoa</taxon>
        <taxon>Chordata</taxon>
        <taxon>Craniata</taxon>
        <taxon>Vertebrata</taxon>
        <taxon>Euteleostomi</taxon>
        <taxon>Actinopterygii</taxon>
        <taxon>Neopterygii</taxon>
        <taxon>Teleostei</taxon>
        <taxon>Ostariophysi</taxon>
        <taxon>Siluriformes</taxon>
        <taxon>Bagridae</taxon>
        <taxon>Hemibagrus</taxon>
    </lineage>
</organism>
<sequence length="135" mass="14087">MRVEPENGAHGCKKESARRCHMYLGHGCGCGQGVLAPSSHILRRCQLAHLLDHLSISETVDASTQTMPEPAPSHGSPGPTNGFTEVIDLTGSPAPPLSYQSSGYTPTSPTSLTSPARLSGPRCGCPPCAPHMADN</sequence>
<dbReference type="EMBL" id="JAHKSW010000015">
    <property type="protein sequence ID" value="KAG7323615.1"/>
    <property type="molecule type" value="Genomic_DNA"/>
</dbReference>
<comment type="caution">
    <text evidence="2">The sequence shown here is derived from an EMBL/GenBank/DDBJ whole genome shotgun (WGS) entry which is preliminary data.</text>
</comment>
<dbReference type="Proteomes" id="UP000824219">
    <property type="component" value="Linkage Group LG15"/>
</dbReference>
<keyword evidence="3" id="KW-1185">Reference proteome</keyword>
<evidence type="ECO:0000313" key="2">
    <source>
        <dbReference type="EMBL" id="KAG7323615.1"/>
    </source>
</evidence>
<proteinExistence type="predicted"/>